<dbReference type="Proteomes" id="UP000840039">
    <property type="component" value="Unassembled WGS sequence"/>
</dbReference>
<dbReference type="EMBL" id="DAAEEB010000012">
    <property type="protein sequence ID" value="HAA8054226.1"/>
    <property type="molecule type" value="Genomic_DNA"/>
</dbReference>
<proteinExistence type="inferred from homology"/>
<name>A0A3A7F101_LISMN</name>
<evidence type="ECO:0000313" key="7">
    <source>
        <dbReference type="Proteomes" id="UP000522199"/>
    </source>
</evidence>
<comment type="similarity">
    <text evidence="1">In the N-terminal section; belongs to the LXG family.</text>
</comment>
<evidence type="ECO:0000256" key="1">
    <source>
        <dbReference type="ARBA" id="ARBA00034117"/>
    </source>
</evidence>
<dbReference type="RefSeq" id="WP_003734729.1">
    <property type="nucleotide sequence ID" value="NZ_BBRP01000001.1"/>
</dbReference>
<comment type="caution">
    <text evidence="4">The sequence shown here is derived from an EMBL/GenBank/DDBJ whole genome shotgun (WGS) entry which is preliminary data.</text>
</comment>
<gene>
    <name evidence="3" type="ORF">CW845_05045</name>
    <name evidence="4" type="ORF">FV747_01865</name>
    <name evidence="5" type="ORF">GHH22_13870</name>
</gene>
<evidence type="ECO:0000313" key="3">
    <source>
        <dbReference type="EMBL" id="EAG9386848.1"/>
    </source>
</evidence>
<protein>
    <recommendedName>
        <fullName evidence="2">LXG domain-containing protein</fullName>
    </recommendedName>
</protein>
<reference evidence="3 7" key="2">
    <citation type="submission" date="2019-04" db="EMBL/GenBank/DDBJ databases">
        <authorList>
            <consortium name="GenomeTrakr network: Whole genome sequencing for foodborne pathogen traceback"/>
        </authorList>
    </citation>
    <scope>NUCLEOTIDE SEQUENCE [LARGE SCALE GENOMIC DNA]</scope>
    <source>
        <strain evidence="3 7">CFSAN072474</strain>
    </source>
</reference>
<evidence type="ECO:0000313" key="5">
    <source>
        <dbReference type="EMBL" id="HAA8054226.1"/>
    </source>
</evidence>
<dbReference type="Pfam" id="PF04740">
    <property type="entry name" value="LXG"/>
    <property type="match status" value="1"/>
</dbReference>
<dbReference type="Proteomes" id="UP000522199">
    <property type="component" value="Unassembled WGS sequence"/>
</dbReference>
<dbReference type="Proteomes" id="UP000467536">
    <property type="component" value="Unassembled WGS sequence"/>
</dbReference>
<evidence type="ECO:0000259" key="2">
    <source>
        <dbReference type="PROSITE" id="PS51756"/>
    </source>
</evidence>
<evidence type="ECO:0000313" key="4">
    <source>
        <dbReference type="EMBL" id="EDO0984741.1"/>
    </source>
</evidence>
<dbReference type="AlphaFoldDB" id="A0A3A7F101"/>
<dbReference type="PROSITE" id="PS51756">
    <property type="entry name" value="LXG"/>
    <property type="match status" value="1"/>
</dbReference>
<reference evidence="4 6" key="3">
    <citation type="submission" date="2019-08" db="EMBL/GenBank/DDBJ databases">
        <authorList>
            <person name="Ashton P.M."/>
            <person name="Dallman T."/>
            <person name="Nair S."/>
            <person name="De Pinna E."/>
            <person name="Peters T."/>
            <person name="Grant K."/>
        </authorList>
    </citation>
    <scope>NUCLEOTIDE SEQUENCE [LARGE SCALE GENOMIC DNA]</scope>
    <source>
        <strain evidence="4 6">788324</strain>
    </source>
</reference>
<evidence type="ECO:0000313" key="6">
    <source>
        <dbReference type="Proteomes" id="UP000467536"/>
    </source>
</evidence>
<organism evidence="4 6">
    <name type="scientific">Listeria monocytogenes</name>
    <dbReference type="NCBI Taxonomy" id="1639"/>
    <lineage>
        <taxon>Bacteria</taxon>
        <taxon>Bacillati</taxon>
        <taxon>Bacillota</taxon>
        <taxon>Bacilli</taxon>
        <taxon>Bacillales</taxon>
        <taxon>Listeriaceae</taxon>
        <taxon>Listeria</taxon>
    </lineage>
</organism>
<reference evidence="5" key="4">
    <citation type="submission" date="2019-10" db="EMBL/GenBank/DDBJ databases">
        <authorList>
            <consortium name="NCBI Pathogen Detection Project"/>
        </authorList>
    </citation>
    <scope>NUCLEOTIDE SEQUENCE</scope>
    <source>
        <strain evidence="5">09CEB371LM</strain>
    </source>
</reference>
<sequence length="507" mass="56930">MSRIDIGEIQAFLYQLRAANEPGRKTIQSIKAAVTKYVGDNSLKGKAVDASKNYYQMTYFPLCDAIIEAMDESEERLGQYIQDFHAEVDSSPDAKIDADGLYELGKMIDRIESKKEALAQRMNSGTEGQMQNYRSQLAIAYKQENILEKYLSFEQSHASFFDHLIDLVQAVQQTIRELQSNIQFNSQTGTYDLSKLNHATVSHMQQALNKARGIKEDIIKELQDYTVLAVVYLDSNGKEQVMWLLERDGLGVENAELKVYLEKNGKYLNPEDYSIITNEDLNKKINKAWRDGVYYLNGNKYDGLTGGILSTSAYVEAGKGFIDKSGLADVVLGLGLSTAAIRGSVTFGKKNKLKGYDYLDDLLGDLNNKVKIKKYDSAESVNKYWHQQNYDQPPYTPKTPVQDLELLVETKFVRVYDGGSSKLHGGWLMKAEDIKGLTPTQIKDKFALPNIPKFVGEVTLPKGSNIRMGEVNPLFENKGGGIQFDLKGQFIGEFKELGKISEWGGLK</sequence>
<dbReference type="EMBL" id="AABEKY010000002">
    <property type="protein sequence ID" value="EAG9386848.1"/>
    <property type="molecule type" value="Genomic_DNA"/>
</dbReference>
<dbReference type="InterPro" id="IPR006829">
    <property type="entry name" value="LXG_dom"/>
</dbReference>
<dbReference type="EMBL" id="AANEHK010000001">
    <property type="protein sequence ID" value="EDO0984741.1"/>
    <property type="molecule type" value="Genomic_DNA"/>
</dbReference>
<reference evidence="5" key="1">
    <citation type="journal article" date="2018" name="Genome Biol.">
        <title>SKESA: strategic k-mer extension for scrupulous assemblies.</title>
        <authorList>
            <person name="Souvorov A."/>
            <person name="Agarwala R."/>
            <person name="Lipman D.J."/>
        </authorList>
    </citation>
    <scope>NUCLEOTIDE SEQUENCE [LARGE SCALE GENOMIC DNA]</scope>
    <source>
        <strain evidence="5">09CEB371LM</strain>
    </source>
</reference>
<feature type="domain" description="LXG" evidence="2">
    <location>
        <begin position="1"/>
        <end position="222"/>
    </location>
</feature>
<accession>A0A3A7F101</accession>